<dbReference type="EMBL" id="AYXG01000024">
    <property type="protein sequence ID" value="EWC64060.1"/>
    <property type="molecule type" value="Genomic_DNA"/>
</dbReference>
<gene>
    <name evidence="2" type="ORF">UO65_0587</name>
</gene>
<evidence type="ECO:0000256" key="1">
    <source>
        <dbReference type="SAM" id="MobiDB-lite"/>
    </source>
</evidence>
<keyword evidence="3" id="KW-1185">Reference proteome</keyword>
<evidence type="ECO:0000313" key="3">
    <source>
        <dbReference type="Proteomes" id="UP000019277"/>
    </source>
</evidence>
<protein>
    <recommendedName>
        <fullName evidence="4">Excreted virulence factor EspC, type VII ESX diderm</fullName>
    </recommendedName>
</protein>
<sequence length="140" mass="14680">MDERELAELISRELDKGDKKPRDEGRDGKPGGSRPTGGFEVDAVALDKYARDTAALAGELRKAARAEVGSIRGIADDSFGRIGRDSGFATALTGFAAALRAQVDGVADNAAELGRATGRTADAYQHEDDGIAADFTRLLG</sequence>
<dbReference type="InterPro" id="IPR022536">
    <property type="entry name" value="EspC"/>
</dbReference>
<feature type="compositionally biased region" description="Basic and acidic residues" evidence="1">
    <location>
        <begin position="1"/>
        <end position="29"/>
    </location>
</feature>
<feature type="region of interest" description="Disordered" evidence="1">
    <location>
        <begin position="1"/>
        <end position="40"/>
    </location>
</feature>
<evidence type="ECO:0000313" key="2">
    <source>
        <dbReference type="EMBL" id="EWC64060.1"/>
    </source>
</evidence>
<accession>W7IT60</accession>
<evidence type="ECO:0008006" key="4">
    <source>
        <dbReference type="Google" id="ProtNLM"/>
    </source>
</evidence>
<organism evidence="2 3">
    <name type="scientific">Actinokineospora spheciospongiae</name>
    <dbReference type="NCBI Taxonomy" id="909613"/>
    <lineage>
        <taxon>Bacteria</taxon>
        <taxon>Bacillati</taxon>
        <taxon>Actinomycetota</taxon>
        <taxon>Actinomycetes</taxon>
        <taxon>Pseudonocardiales</taxon>
        <taxon>Pseudonocardiaceae</taxon>
        <taxon>Actinokineospora</taxon>
    </lineage>
</organism>
<dbReference type="Pfam" id="PF10824">
    <property type="entry name" value="T7SS_ESX_EspC"/>
    <property type="match status" value="1"/>
</dbReference>
<dbReference type="OrthoDB" id="3696988at2"/>
<dbReference type="STRING" id="909613.UO65_0587"/>
<reference evidence="2 3" key="1">
    <citation type="journal article" date="2014" name="Genome Announc.">
        <title>Draft Genome Sequence of the Antitrypanosomally Active Sponge-Associated Bacterium Actinokineospora sp. Strain EG49.</title>
        <authorList>
            <person name="Harjes J."/>
            <person name="Ryu T."/>
            <person name="Abdelmohsen U.R."/>
            <person name="Moitinho-Silva L."/>
            <person name="Horn H."/>
            <person name="Ravasi T."/>
            <person name="Hentschel U."/>
        </authorList>
    </citation>
    <scope>NUCLEOTIDE SEQUENCE [LARGE SCALE GENOMIC DNA]</scope>
    <source>
        <strain evidence="2 3">EG49</strain>
    </source>
</reference>
<dbReference type="GO" id="GO:0009306">
    <property type="term" value="P:protein secretion"/>
    <property type="evidence" value="ECO:0007669"/>
    <property type="project" value="InterPro"/>
</dbReference>
<dbReference type="RefSeq" id="WP_052020565.1">
    <property type="nucleotide sequence ID" value="NZ_AYXG01000024.1"/>
</dbReference>
<comment type="caution">
    <text evidence="2">The sequence shown here is derived from an EMBL/GenBank/DDBJ whole genome shotgun (WGS) entry which is preliminary data.</text>
</comment>
<dbReference type="AlphaFoldDB" id="W7IT60"/>
<name>W7IT60_9PSEU</name>
<proteinExistence type="predicted"/>
<dbReference type="eggNOG" id="COG0741">
    <property type="taxonomic scope" value="Bacteria"/>
</dbReference>
<dbReference type="Proteomes" id="UP000019277">
    <property type="component" value="Unassembled WGS sequence"/>
</dbReference>